<dbReference type="InterPro" id="IPR011081">
    <property type="entry name" value="Big_4"/>
</dbReference>
<dbReference type="InterPro" id="IPR023296">
    <property type="entry name" value="Glyco_hydro_beta-prop_sf"/>
</dbReference>
<dbReference type="AlphaFoldDB" id="A0A2S5VXT9"/>
<feature type="region of interest" description="Disordered" evidence="5">
    <location>
        <begin position="17"/>
        <end position="46"/>
    </location>
</feature>
<dbReference type="Pfam" id="PF13385">
    <property type="entry name" value="Laminin_G_3"/>
    <property type="match status" value="1"/>
</dbReference>
<proteinExistence type="inferred from homology"/>
<evidence type="ECO:0000256" key="5">
    <source>
        <dbReference type="SAM" id="MobiDB-lite"/>
    </source>
</evidence>
<dbReference type="GO" id="GO:0004553">
    <property type="term" value="F:hydrolase activity, hydrolyzing O-glycosyl compounds"/>
    <property type="evidence" value="ECO:0007669"/>
    <property type="project" value="InterPro"/>
</dbReference>
<evidence type="ECO:0000313" key="7">
    <source>
        <dbReference type="EMBL" id="PPF70975.1"/>
    </source>
</evidence>
<dbReference type="InterPro" id="IPR006710">
    <property type="entry name" value="Glyco_hydro_43"/>
</dbReference>
<organism evidence="7 8">
    <name type="scientific">Clavibacter michiganensis</name>
    <dbReference type="NCBI Taxonomy" id="28447"/>
    <lineage>
        <taxon>Bacteria</taxon>
        <taxon>Bacillati</taxon>
        <taxon>Actinomycetota</taxon>
        <taxon>Actinomycetes</taxon>
        <taxon>Micrococcales</taxon>
        <taxon>Microbacteriaceae</taxon>
        <taxon>Clavibacter</taxon>
    </lineage>
</organism>
<name>A0A2S5VXT9_9MICO</name>
<keyword evidence="3" id="KW-0378">Hydrolase</keyword>
<evidence type="ECO:0000256" key="2">
    <source>
        <dbReference type="ARBA" id="ARBA00022729"/>
    </source>
</evidence>
<comment type="caution">
    <text evidence="7">The sequence shown here is derived from an EMBL/GenBank/DDBJ whole genome shotgun (WGS) entry which is preliminary data.</text>
</comment>
<evidence type="ECO:0000256" key="1">
    <source>
        <dbReference type="ARBA" id="ARBA00009865"/>
    </source>
</evidence>
<reference evidence="7 8" key="1">
    <citation type="submission" date="2018-02" db="EMBL/GenBank/DDBJ databases">
        <title>Bacteriophage NCPPB3778 and a type I-E CRISPR drive the evolution of the US Biological Select Agent, Rathayibacter toxicus.</title>
        <authorList>
            <person name="Davis E.W.II."/>
            <person name="Tabima J.F."/>
            <person name="Weisberg A.J."/>
            <person name="Lopes L.D."/>
            <person name="Wiseman M.S."/>
            <person name="Wiseman M.S."/>
            <person name="Pupko T."/>
            <person name="Belcher M.S."/>
            <person name="Sechler A.J."/>
            <person name="Tancos M.A."/>
            <person name="Schroeder B.K."/>
            <person name="Murray T.D."/>
            <person name="Luster D.G."/>
            <person name="Schneider W.L."/>
            <person name="Rogers E."/>
            <person name="Andreote F.D."/>
            <person name="Grunwald N.J."/>
            <person name="Putnam M.L."/>
            <person name="Chang J.H."/>
        </authorList>
    </citation>
    <scope>NUCLEOTIDE SEQUENCE [LARGE SCALE GENOMIC DNA]</scope>
    <source>
        <strain evidence="7 8">AY1B3</strain>
    </source>
</reference>
<evidence type="ECO:0000256" key="4">
    <source>
        <dbReference type="ARBA" id="ARBA00023295"/>
    </source>
</evidence>
<evidence type="ECO:0000313" key="8">
    <source>
        <dbReference type="Proteomes" id="UP000239241"/>
    </source>
</evidence>
<dbReference type="InterPro" id="IPR013320">
    <property type="entry name" value="ConA-like_dom_sf"/>
</dbReference>
<keyword evidence="2" id="KW-0732">Signal</keyword>
<dbReference type="PANTHER" id="PTHR43817:SF1">
    <property type="entry name" value="HYDROLASE, FAMILY 43, PUTATIVE (AFU_ORTHOLOGUE AFUA_3G01660)-RELATED"/>
    <property type="match status" value="1"/>
</dbReference>
<dbReference type="Proteomes" id="UP000239241">
    <property type="component" value="Unassembled WGS sequence"/>
</dbReference>
<gene>
    <name evidence="7" type="ORF">C5E16_01625</name>
</gene>
<dbReference type="Pfam" id="PF07532">
    <property type="entry name" value="Big_4"/>
    <property type="match status" value="1"/>
</dbReference>
<feature type="domain" description="Bacterial Ig-like" evidence="6">
    <location>
        <begin position="595"/>
        <end position="655"/>
    </location>
</feature>
<keyword evidence="4" id="KW-0326">Glycosidase</keyword>
<protein>
    <recommendedName>
        <fullName evidence="6">Bacterial Ig-like domain-containing protein</fullName>
    </recommendedName>
</protein>
<dbReference type="PANTHER" id="PTHR43817">
    <property type="entry name" value="GLYCOSYL HYDROLASE"/>
    <property type="match status" value="1"/>
</dbReference>
<accession>A0A2S5VXT9</accession>
<evidence type="ECO:0000259" key="6">
    <source>
        <dbReference type="Pfam" id="PF07532"/>
    </source>
</evidence>
<sequence>MRPHVLPQLDSRCALAPPLPRIGFTGESGEEPSMSTSPRPKRLEPRTMRAPVAASVATVAMLVSCAVPVVAASAADAVPTPEQSLLADFTFDAAPTGGAFVDRTTRASVVGVPDLVPGRTGQGTAARLSPSSWLDLTATDGKAVLAGRQSVTISYDSKPDSAANAGWTVFAARSATRQEFAQEHYLGVLDRASGITVERYDNATGRNTSGNLDAPAANAEWKHVDLVVTATTTRLFVDKKPVAVNASGIPLTQILGSSGGVLQVGKANWGGGEYFSGLVDNLRIYDRALSGSELGAEATALPTDVGAALAVPATVLGDLPSRVLGKQVTWAATGAGASRVQANGAVDTTGLGTGTAAVTLTATVEGSAQTYRWDSRIAAAGGRIATYVKTVTTTDGTKDDPLAYQDDRRADALYAAALPAGSTSWEPLNRAQAILYVGNDGDQGARPNAQVGSPGLFRFANGALGAVSSQNNATDSIYVWTSPEGRTFAQQRAVRIAPGSVVSDPRIVFDATSQKYKVFWTDLLTGEGRVTVLADLTTSTALGVTSKADVRALGVQGAGLPSWVTQDQASDLALSTTEFDTFYKNYVDLRNTGVEKIDASVAQGAGAGGVAAALPKQASLTYNDGSKKSLNVDWQDDLAGVDTTKPGSYQVSGTLQQDPEEMVSDARADPFVFLNPDDGYYYLTGSHYGQPSTGPVEESSSYRKIGLKRATTLAGLQDAPEQIVIDPDKGTPGKQAQYPNTFYGWGGYIWAQEFHKINGTWWIVAGMNKGYAPVGGWCDNTVMIPYTGTDASIAAGGFLDQSKWGEPVVLDGAAFDVSYFERTEAGAQQGYWIMPNGGQILIGKAKMGPKGTVPLVDGQLTRVYGESQPWEFGKRAPTPSDTSEGADQGVVEAPFMVQQGDAISITYSGGTVDKYYSLGLLTTTANADLQDPASWKQTAFPVLDTNDTSTGRIGADETAYYTKKQAGTGHNSFAKDESGNLVLAYHARPYPDPHTATDPQGAGGLFDSDRNTWFKGVNVRANGTLDLSLTKDQEVAPANRTVTATVVVRATASAATSTATSRCVSGKAVVTIVTKNTGAATVVTWATPWGERTQSVGAQKTATLAITTRATAITAGTLSGTAVAGTVSTPVTVAYPAARCG</sequence>
<dbReference type="GO" id="GO:0005975">
    <property type="term" value="P:carbohydrate metabolic process"/>
    <property type="evidence" value="ECO:0007669"/>
    <property type="project" value="InterPro"/>
</dbReference>
<dbReference type="SUPFAM" id="SSF75005">
    <property type="entry name" value="Arabinanase/levansucrase/invertase"/>
    <property type="match status" value="1"/>
</dbReference>
<evidence type="ECO:0000256" key="3">
    <source>
        <dbReference type="ARBA" id="ARBA00022801"/>
    </source>
</evidence>
<dbReference type="Gene3D" id="2.60.120.200">
    <property type="match status" value="1"/>
</dbReference>
<dbReference type="Gene3D" id="2.115.10.20">
    <property type="entry name" value="Glycosyl hydrolase domain, family 43"/>
    <property type="match status" value="1"/>
</dbReference>
<dbReference type="EMBL" id="PSXY01000002">
    <property type="protein sequence ID" value="PPF70975.1"/>
    <property type="molecule type" value="Genomic_DNA"/>
</dbReference>
<dbReference type="Pfam" id="PF04616">
    <property type="entry name" value="Glyco_hydro_43"/>
    <property type="match status" value="1"/>
</dbReference>
<comment type="similarity">
    <text evidence="1">Belongs to the glycosyl hydrolase 43 family.</text>
</comment>
<dbReference type="SUPFAM" id="SSF49899">
    <property type="entry name" value="Concanavalin A-like lectins/glucanases"/>
    <property type="match status" value="1"/>
</dbReference>